<organism evidence="1 2">
    <name type="scientific">Volvox reticuliferus</name>
    <dbReference type="NCBI Taxonomy" id="1737510"/>
    <lineage>
        <taxon>Eukaryota</taxon>
        <taxon>Viridiplantae</taxon>
        <taxon>Chlorophyta</taxon>
        <taxon>core chlorophytes</taxon>
        <taxon>Chlorophyceae</taxon>
        <taxon>CS clade</taxon>
        <taxon>Chlamydomonadales</taxon>
        <taxon>Volvocaceae</taxon>
        <taxon>Volvox</taxon>
    </lineage>
</organism>
<dbReference type="OrthoDB" id="549974at2759"/>
<dbReference type="Proteomes" id="UP000747110">
    <property type="component" value="Unassembled WGS sequence"/>
</dbReference>
<protein>
    <submittedName>
        <fullName evidence="1">Uncharacterized protein</fullName>
    </submittedName>
</protein>
<name>A0A8J4CHC6_9CHLO</name>
<evidence type="ECO:0000313" key="2">
    <source>
        <dbReference type="Proteomes" id="UP000747110"/>
    </source>
</evidence>
<dbReference type="PANTHER" id="PTHR14187">
    <property type="entry name" value="ALPHA KINASE/ELONGATION FACTOR 2 KINASE"/>
    <property type="match status" value="1"/>
</dbReference>
<proteinExistence type="predicted"/>
<dbReference type="InterPro" id="IPR043129">
    <property type="entry name" value="ATPase_NBD"/>
</dbReference>
<evidence type="ECO:0000313" key="1">
    <source>
        <dbReference type="EMBL" id="GIL81011.1"/>
    </source>
</evidence>
<dbReference type="EMBL" id="BNCP01000020">
    <property type="protein sequence ID" value="GIL81011.1"/>
    <property type="molecule type" value="Genomic_DNA"/>
</dbReference>
<dbReference type="AlphaFoldDB" id="A0A8J4CHC6"/>
<feature type="non-terminal residue" evidence="1">
    <location>
        <position position="162"/>
    </location>
</feature>
<keyword evidence="2" id="KW-1185">Reference proteome</keyword>
<dbReference type="PANTHER" id="PTHR14187:SF5">
    <property type="entry name" value="HEAT SHOCK 70 KDA PROTEIN 12A"/>
    <property type="match status" value="1"/>
</dbReference>
<reference evidence="1" key="1">
    <citation type="journal article" date="2021" name="Proc. Natl. Acad. Sci. U.S.A.">
        <title>Three genomes in the algal genus Volvox reveal the fate of a haploid sex-determining region after a transition to homothallism.</title>
        <authorList>
            <person name="Yamamoto K."/>
            <person name="Hamaji T."/>
            <person name="Kawai-Toyooka H."/>
            <person name="Matsuzaki R."/>
            <person name="Takahashi F."/>
            <person name="Nishimura Y."/>
            <person name="Kawachi M."/>
            <person name="Noguchi H."/>
            <person name="Minakuchi Y."/>
            <person name="Umen J.G."/>
            <person name="Toyoda A."/>
            <person name="Nozaki H."/>
        </authorList>
    </citation>
    <scope>NUCLEOTIDE SEQUENCE</scope>
    <source>
        <strain evidence="1">NIES-3786</strain>
    </source>
</reference>
<sequence length="162" mass="17332">ALPRLMIPGEFLERHVFGPTVDLIVDLARGVAAEARSNGMPATKVLLAGGFAGSPYLQRRIRTEVAGALLPAPMPLLLPQYPAAAVLTGAVLYGRDPLSVASRAVRLSYGLEGTVPWLAVHEESYAARGYPKKVHNPEDNSYFAGDSATCYSPVAHVRCHQP</sequence>
<gene>
    <name evidence="1" type="ORF">Vretifemale_10145</name>
</gene>
<accession>A0A8J4CHC6</accession>
<dbReference type="SUPFAM" id="SSF53067">
    <property type="entry name" value="Actin-like ATPase domain"/>
    <property type="match status" value="1"/>
</dbReference>
<comment type="caution">
    <text evidence="1">The sequence shown here is derived from an EMBL/GenBank/DDBJ whole genome shotgun (WGS) entry which is preliminary data.</text>
</comment>